<comment type="caution">
    <text evidence="1">The sequence shown here is derived from an EMBL/GenBank/DDBJ whole genome shotgun (WGS) entry which is preliminary data.</text>
</comment>
<dbReference type="Proteomes" id="UP000236630">
    <property type="component" value="Unassembled WGS sequence"/>
</dbReference>
<gene>
    <name evidence="1" type="ORF">CUMW_231670</name>
</gene>
<reference evidence="1 2" key="1">
    <citation type="journal article" date="2017" name="Front. Genet.">
        <title>Draft sequencing of the heterozygous diploid genome of Satsuma (Citrus unshiu Marc.) using a hybrid assembly approach.</title>
        <authorList>
            <person name="Shimizu T."/>
            <person name="Tanizawa Y."/>
            <person name="Mochizuki T."/>
            <person name="Nagasaki H."/>
            <person name="Yoshioka T."/>
            <person name="Toyoda A."/>
            <person name="Fujiyama A."/>
            <person name="Kaminuma E."/>
            <person name="Nakamura Y."/>
        </authorList>
    </citation>
    <scope>NUCLEOTIDE SEQUENCE [LARGE SCALE GENOMIC DNA]</scope>
    <source>
        <strain evidence="2">cv. Miyagawa wase</strain>
    </source>
</reference>
<evidence type="ECO:0000313" key="2">
    <source>
        <dbReference type="Proteomes" id="UP000236630"/>
    </source>
</evidence>
<dbReference type="STRING" id="55188.A0A2H5QHT4"/>
<dbReference type="PANTHER" id="PTHR33699">
    <property type="entry name" value="EXPRESSED PROTEIN"/>
    <property type="match status" value="1"/>
</dbReference>
<keyword evidence="2" id="KW-1185">Reference proteome</keyword>
<dbReference type="PANTHER" id="PTHR33699:SF3">
    <property type="entry name" value="OS06G0347300 PROTEIN"/>
    <property type="match status" value="1"/>
</dbReference>
<sequence>MDENCKRSGQIHIPAFGNWDYANDTPITQYFECARQAGLLRYSSSSGESDPYVRNTTTAAGGDLYAVDDHRHHRHLHKPSRYHAAVAVAPPRKTRVRDKRGANVKEVQRRQVKKVCDVAEPPRRQQSLQQNFNNNDVNKKKLHPQHDVVTATTVRARPPKAVDEDLYKIPPELLHSSKRKKMPGFFSCLVPACGS</sequence>
<dbReference type="AlphaFoldDB" id="A0A2H5QHT4"/>
<protein>
    <recommendedName>
        <fullName evidence="3">RIN4 pathogenic type III effector avirulence factor Avr cleavage site domain-containing protein</fullName>
    </recommendedName>
</protein>
<proteinExistence type="predicted"/>
<accession>A0A2H5QHT4</accession>
<dbReference type="EMBL" id="BDQV01000398">
    <property type="protein sequence ID" value="GAY64187.1"/>
    <property type="molecule type" value="Genomic_DNA"/>
</dbReference>
<evidence type="ECO:0000313" key="1">
    <source>
        <dbReference type="EMBL" id="GAY64187.1"/>
    </source>
</evidence>
<evidence type="ECO:0008006" key="3">
    <source>
        <dbReference type="Google" id="ProtNLM"/>
    </source>
</evidence>
<organism evidence="1 2">
    <name type="scientific">Citrus unshiu</name>
    <name type="common">Satsuma mandarin</name>
    <name type="synonym">Citrus nobilis var. unshiu</name>
    <dbReference type="NCBI Taxonomy" id="55188"/>
    <lineage>
        <taxon>Eukaryota</taxon>
        <taxon>Viridiplantae</taxon>
        <taxon>Streptophyta</taxon>
        <taxon>Embryophyta</taxon>
        <taxon>Tracheophyta</taxon>
        <taxon>Spermatophyta</taxon>
        <taxon>Magnoliopsida</taxon>
        <taxon>eudicotyledons</taxon>
        <taxon>Gunneridae</taxon>
        <taxon>Pentapetalae</taxon>
        <taxon>rosids</taxon>
        <taxon>malvids</taxon>
        <taxon>Sapindales</taxon>
        <taxon>Rutaceae</taxon>
        <taxon>Aurantioideae</taxon>
        <taxon>Citrus</taxon>
    </lineage>
</organism>
<name>A0A2H5QHT4_CITUN</name>